<evidence type="ECO:0000256" key="1">
    <source>
        <dbReference type="SAM" id="SignalP"/>
    </source>
</evidence>
<evidence type="ECO:0000313" key="2">
    <source>
        <dbReference type="EMBL" id="MBB1161779.1"/>
    </source>
</evidence>
<dbReference type="AlphaFoldDB" id="A0A839HR49"/>
<evidence type="ECO:0000313" key="3">
    <source>
        <dbReference type="Proteomes" id="UP000586093"/>
    </source>
</evidence>
<reference evidence="2 3" key="1">
    <citation type="submission" date="2020-08" db="EMBL/GenBank/DDBJ databases">
        <title>Aquariorum lacteus gen. nov., sp. nov., a new member of the family Comamonadaceae, isolated from freshwater aquarium.</title>
        <authorList>
            <person name="Chun S.-J."/>
        </authorList>
    </citation>
    <scope>NUCLEOTIDE SEQUENCE [LARGE SCALE GENOMIC DNA]</scope>
    <source>
        <strain evidence="2 3">SJAQ100</strain>
    </source>
</reference>
<keyword evidence="3" id="KW-1185">Reference proteome</keyword>
<sequence>MSKYPLASLAIALLLTGCASNPSPSTDPYPGSGGLFLGTPSQADVQSGRSVFTPGKIDFAKVGVTSKQDVVKTLGPPAWWQTKKDGTSTMGYDFVEVSGFMGMRKVVRASFTFNTNLVLAAIDKPQ</sequence>
<dbReference type="EMBL" id="JACIVI010000001">
    <property type="protein sequence ID" value="MBB1161779.1"/>
    <property type="molecule type" value="Genomic_DNA"/>
</dbReference>
<organism evidence="2 3">
    <name type="scientific">Aquariibacter albus</name>
    <dbReference type="NCBI Taxonomy" id="2759899"/>
    <lineage>
        <taxon>Bacteria</taxon>
        <taxon>Pseudomonadati</taxon>
        <taxon>Pseudomonadota</taxon>
        <taxon>Betaproteobacteria</taxon>
        <taxon>Burkholderiales</taxon>
        <taxon>Sphaerotilaceae</taxon>
        <taxon>Aquariibacter</taxon>
    </lineage>
</organism>
<dbReference type="PROSITE" id="PS51257">
    <property type="entry name" value="PROKAR_LIPOPROTEIN"/>
    <property type="match status" value="1"/>
</dbReference>
<dbReference type="RefSeq" id="WP_182662819.1">
    <property type="nucleotide sequence ID" value="NZ_JACIVI010000001.1"/>
</dbReference>
<name>A0A839HR49_9BURK</name>
<protein>
    <recommendedName>
        <fullName evidence="4">Lipoprotein</fullName>
    </recommendedName>
</protein>
<proteinExistence type="predicted"/>
<keyword evidence="1" id="KW-0732">Signal</keyword>
<accession>A0A839HR49</accession>
<evidence type="ECO:0008006" key="4">
    <source>
        <dbReference type="Google" id="ProtNLM"/>
    </source>
</evidence>
<gene>
    <name evidence="2" type="ORF">H4F90_07295</name>
</gene>
<feature type="signal peptide" evidence="1">
    <location>
        <begin position="1"/>
        <end position="19"/>
    </location>
</feature>
<feature type="chain" id="PRO_5032449249" description="Lipoprotein" evidence="1">
    <location>
        <begin position="20"/>
        <end position="126"/>
    </location>
</feature>
<comment type="caution">
    <text evidence="2">The sequence shown here is derived from an EMBL/GenBank/DDBJ whole genome shotgun (WGS) entry which is preliminary data.</text>
</comment>
<dbReference type="Proteomes" id="UP000586093">
    <property type="component" value="Unassembled WGS sequence"/>
</dbReference>